<feature type="region of interest" description="Disordered" evidence="6">
    <location>
        <begin position="1"/>
        <end position="50"/>
    </location>
</feature>
<evidence type="ECO:0000313" key="8">
    <source>
        <dbReference type="Proteomes" id="UP000008820"/>
    </source>
</evidence>
<proteinExistence type="predicted"/>
<evidence type="ECO:0000256" key="6">
    <source>
        <dbReference type="SAM" id="MobiDB-lite"/>
    </source>
</evidence>
<dbReference type="InParanoid" id="A0A1S4EVJ5"/>
<organism evidence="7 8">
    <name type="scientific">Aedes aegypti</name>
    <name type="common">Yellowfever mosquito</name>
    <name type="synonym">Culex aegypti</name>
    <dbReference type="NCBI Taxonomy" id="7159"/>
    <lineage>
        <taxon>Eukaryota</taxon>
        <taxon>Metazoa</taxon>
        <taxon>Ecdysozoa</taxon>
        <taxon>Arthropoda</taxon>
        <taxon>Hexapoda</taxon>
        <taxon>Insecta</taxon>
        <taxon>Pterygota</taxon>
        <taxon>Neoptera</taxon>
        <taxon>Endopterygota</taxon>
        <taxon>Diptera</taxon>
        <taxon>Nematocera</taxon>
        <taxon>Culicoidea</taxon>
        <taxon>Culicidae</taxon>
        <taxon>Culicinae</taxon>
        <taxon>Aedini</taxon>
        <taxon>Aedes</taxon>
        <taxon>Stegomyia</taxon>
    </lineage>
</organism>
<feature type="compositionally biased region" description="Basic and acidic residues" evidence="6">
    <location>
        <begin position="548"/>
        <end position="560"/>
    </location>
</feature>
<keyword evidence="4" id="KW-0539">Nucleus</keyword>
<dbReference type="PANTHER" id="PTHR45721:SF11">
    <property type="entry name" value="LAMIN DM0-RELATED"/>
    <property type="match status" value="1"/>
</dbReference>
<keyword evidence="2" id="KW-0403">Intermediate filament</keyword>
<keyword evidence="3 5" id="KW-0175">Coiled coil</keyword>
<dbReference type="SMART" id="SM01391">
    <property type="entry name" value="Filament"/>
    <property type="match status" value="1"/>
</dbReference>
<dbReference type="InterPro" id="IPR039008">
    <property type="entry name" value="IF_rod_dom"/>
</dbReference>
<feature type="compositionally biased region" description="Low complexity" evidence="6">
    <location>
        <begin position="10"/>
        <end position="37"/>
    </location>
</feature>
<dbReference type="GO" id="GO:0051664">
    <property type="term" value="P:nuclear pore localization"/>
    <property type="evidence" value="ECO:0007669"/>
    <property type="project" value="TreeGrafter"/>
</dbReference>
<dbReference type="PROSITE" id="PS51842">
    <property type="entry name" value="IF_ROD_2"/>
    <property type="match status" value="1"/>
</dbReference>
<dbReference type="Gene3D" id="1.20.5.170">
    <property type="match status" value="1"/>
</dbReference>
<reference evidence="7 8" key="1">
    <citation type="submission" date="2017-06" db="EMBL/GenBank/DDBJ databases">
        <title>Aedes aegypti genome working group (AGWG) sequencing and assembly.</title>
        <authorList>
            <consortium name="Aedes aegypti Genome Working Group (AGWG)"/>
            <person name="Matthews B.J."/>
        </authorList>
    </citation>
    <scope>NUCLEOTIDE SEQUENCE [LARGE SCALE GENOMIC DNA]</scope>
    <source>
        <strain evidence="7 8">LVP_AGWG</strain>
    </source>
</reference>
<dbReference type="EnsemblMetazoa" id="AAEL000335-RA">
    <property type="protein sequence ID" value="AAEL000335-PA"/>
    <property type="gene ID" value="AAEL000335"/>
</dbReference>
<evidence type="ECO:0000256" key="4">
    <source>
        <dbReference type="ARBA" id="ARBA00023242"/>
    </source>
</evidence>
<dbReference type="Gene3D" id="1.20.5.1160">
    <property type="entry name" value="Vasodilator-stimulated phosphoprotein"/>
    <property type="match status" value="1"/>
</dbReference>
<dbReference type="SUPFAM" id="SSF64593">
    <property type="entry name" value="Intermediate filament protein, coiled coil region"/>
    <property type="match status" value="2"/>
</dbReference>
<protein>
    <submittedName>
        <fullName evidence="7">Uncharacterized protein</fullName>
    </submittedName>
</protein>
<dbReference type="InterPro" id="IPR036415">
    <property type="entry name" value="Lamin_tail_dom_sf"/>
</dbReference>
<evidence type="ECO:0000256" key="1">
    <source>
        <dbReference type="ARBA" id="ARBA00004123"/>
    </source>
</evidence>
<evidence type="ECO:0000256" key="3">
    <source>
        <dbReference type="ARBA" id="ARBA00023054"/>
    </source>
</evidence>
<reference evidence="7" key="2">
    <citation type="submission" date="2020-05" db="UniProtKB">
        <authorList>
            <consortium name="EnsemblMetazoa"/>
        </authorList>
    </citation>
    <scope>IDENTIFICATION</scope>
    <source>
        <strain evidence="7">LVP_AGWG</strain>
    </source>
</reference>
<dbReference type="GO" id="GO:0005882">
    <property type="term" value="C:intermediate filament"/>
    <property type="evidence" value="ECO:0007669"/>
    <property type="project" value="UniProtKB-KW"/>
</dbReference>
<dbReference type="InterPro" id="IPR001322">
    <property type="entry name" value="Lamin_tail_dom"/>
</dbReference>
<dbReference type="GO" id="GO:0031507">
    <property type="term" value="P:heterochromatin formation"/>
    <property type="evidence" value="ECO:0007669"/>
    <property type="project" value="TreeGrafter"/>
</dbReference>
<feature type="coiled-coil region" evidence="5">
    <location>
        <begin position="252"/>
        <end position="331"/>
    </location>
</feature>
<dbReference type="SUPFAM" id="SSF74853">
    <property type="entry name" value="Lamin A/C globular tail domain"/>
    <property type="match status" value="1"/>
</dbReference>
<dbReference type="AlphaFoldDB" id="A0A1S4EVJ5"/>
<accession>A0A1S4EVJ5</accession>
<dbReference type="Proteomes" id="UP000008820">
    <property type="component" value="Chromosome 2"/>
</dbReference>
<dbReference type="PROSITE" id="PS51841">
    <property type="entry name" value="LTD"/>
    <property type="match status" value="1"/>
</dbReference>
<evidence type="ECO:0000313" key="7">
    <source>
        <dbReference type="EnsemblMetazoa" id="AAEL000335-PA"/>
    </source>
</evidence>
<dbReference type="PANTHER" id="PTHR45721">
    <property type="entry name" value="LAMIN DM0-RELATED"/>
    <property type="match status" value="1"/>
</dbReference>
<evidence type="ECO:0000256" key="5">
    <source>
        <dbReference type="SAM" id="Coils"/>
    </source>
</evidence>
<sequence>MSSKSKKSAAKPTSTSGAQSVSSSASSVSSMTESSETALSPSRRSRLHEKNSLMNLNDRLACYIERVRFLEQENSKLSLELSSCQETALREVANLKAIYENELADARKLLDETARDKAKVEIDAKRYWEENDQLRVKLNKKIKELTEVDKDARANEARCIELTANYNSVCSEKKKLQEELRETDLEAAKLRKLFESMRKDLEHETLIRVDLENNIQSLREELTFKDQVHSQELSESKMRRQTEISEIDGYLMDQYETKMQQTLQELRDQYETQLSMNRDEMSELYDTRIQNLESRLAQERVQHEEERLKLEKELNRLRDEMTVQLKEYQDLMDIKISLDMEIAAYDRLLSSEETRLNITPSVTSTTSAGLSTSSRLFRTPSYKRKRTAMDDSVDYSVTSSAKGDLEISECDPDGKFIKVHNKSNQTQKLDGCQIVRKTESTEVTYKFPKGAKLEGSSTVTVWSASANHKADPPSNLVMKGQSWATGDNVSTRLLDQDGEEVAHAERIKMKAAAGSAGPKDKYFLEEGGARLGVSRSGSLRSPGPSRVGQEDKYDERCAMM</sequence>
<dbReference type="OrthoDB" id="102442at2759"/>
<dbReference type="VEuPathDB" id="VectorBase:AAEL000335"/>
<feature type="region of interest" description="Disordered" evidence="6">
    <location>
        <begin position="532"/>
        <end position="560"/>
    </location>
</feature>
<dbReference type="GO" id="GO:0006998">
    <property type="term" value="P:nuclear envelope organization"/>
    <property type="evidence" value="ECO:0007669"/>
    <property type="project" value="TreeGrafter"/>
</dbReference>
<feature type="coiled-coil region" evidence="5">
    <location>
        <begin position="166"/>
        <end position="228"/>
    </location>
</feature>
<comment type="subcellular location">
    <subcellularLocation>
        <location evidence="1">Nucleus</location>
    </subcellularLocation>
</comment>
<dbReference type="GO" id="GO:0005652">
    <property type="term" value="C:nuclear lamina"/>
    <property type="evidence" value="ECO:0007669"/>
    <property type="project" value="TreeGrafter"/>
</dbReference>
<dbReference type="Gene3D" id="2.60.40.1260">
    <property type="entry name" value="Lamin Tail domain"/>
    <property type="match status" value="1"/>
</dbReference>
<feature type="compositionally biased region" description="Low complexity" evidence="6">
    <location>
        <begin position="532"/>
        <end position="547"/>
    </location>
</feature>
<dbReference type="Pfam" id="PF00932">
    <property type="entry name" value="LTD"/>
    <property type="match status" value="1"/>
</dbReference>
<feature type="coiled-coil region" evidence="5">
    <location>
        <begin position="53"/>
        <end position="123"/>
    </location>
</feature>
<name>A0A1S4EVJ5_AEDAE</name>
<keyword evidence="8" id="KW-1185">Reference proteome</keyword>
<dbReference type="GO" id="GO:0090435">
    <property type="term" value="P:protein localization to nuclear envelope"/>
    <property type="evidence" value="ECO:0007669"/>
    <property type="project" value="TreeGrafter"/>
</dbReference>
<evidence type="ECO:0000256" key="2">
    <source>
        <dbReference type="ARBA" id="ARBA00022754"/>
    </source>
</evidence>
<dbReference type="Pfam" id="PF00038">
    <property type="entry name" value="Filament"/>
    <property type="match status" value="1"/>
</dbReference>
<dbReference type="GO" id="GO:0007097">
    <property type="term" value="P:nuclear migration"/>
    <property type="evidence" value="ECO:0007669"/>
    <property type="project" value="TreeGrafter"/>
</dbReference>
<gene>
    <name evidence="7" type="primary">5575180</name>
</gene>
<dbReference type="GO" id="GO:0005200">
    <property type="term" value="F:structural constituent of cytoskeleton"/>
    <property type="evidence" value="ECO:0007669"/>
    <property type="project" value="TreeGrafter"/>
</dbReference>